<proteinExistence type="predicted"/>
<organism evidence="2 3">
    <name type="scientific">Bythopirellula goksoeyrii</name>
    <dbReference type="NCBI Taxonomy" id="1400387"/>
    <lineage>
        <taxon>Bacteria</taxon>
        <taxon>Pseudomonadati</taxon>
        <taxon>Planctomycetota</taxon>
        <taxon>Planctomycetia</taxon>
        <taxon>Pirellulales</taxon>
        <taxon>Lacipirellulaceae</taxon>
        <taxon>Bythopirellula</taxon>
    </lineage>
</organism>
<evidence type="ECO:0000313" key="2">
    <source>
        <dbReference type="EMBL" id="QEG35170.1"/>
    </source>
</evidence>
<keyword evidence="1" id="KW-0472">Membrane</keyword>
<dbReference type="KEGG" id="bgok:Pr1d_24630"/>
<dbReference type="EMBL" id="CP042913">
    <property type="protein sequence ID" value="QEG35170.1"/>
    <property type="molecule type" value="Genomic_DNA"/>
</dbReference>
<feature type="transmembrane region" description="Helical" evidence="1">
    <location>
        <begin position="6"/>
        <end position="25"/>
    </location>
</feature>
<keyword evidence="1" id="KW-1133">Transmembrane helix</keyword>
<dbReference type="AlphaFoldDB" id="A0A5B9QC43"/>
<protein>
    <submittedName>
        <fullName evidence="2">Uncharacterized protein</fullName>
    </submittedName>
</protein>
<keyword evidence="3" id="KW-1185">Reference proteome</keyword>
<gene>
    <name evidence="2" type="ORF">Pr1d_24630</name>
</gene>
<evidence type="ECO:0000256" key="1">
    <source>
        <dbReference type="SAM" id="Phobius"/>
    </source>
</evidence>
<name>A0A5B9QC43_9BACT</name>
<sequence>MLSPALIFACGGFVLYCTLDILRSVSSTPQETK</sequence>
<reference evidence="2 3" key="1">
    <citation type="submission" date="2019-08" db="EMBL/GenBank/DDBJ databases">
        <title>Deep-cultivation of Planctomycetes and their phenomic and genomic characterization uncovers novel biology.</title>
        <authorList>
            <person name="Wiegand S."/>
            <person name="Jogler M."/>
            <person name="Boedeker C."/>
            <person name="Pinto D."/>
            <person name="Vollmers J."/>
            <person name="Rivas-Marin E."/>
            <person name="Kohn T."/>
            <person name="Peeters S.H."/>
            <person name="Heuer A."/>
            <person name="Rast P."/>
            <person name="Oberbeckmann S."/>
            <person name="Bunk B."/>
            <person name="Jeske O."/>
            <person name="Meyerdierks A."/>
            <person name="Storesund J.E."/>
            <person name="Kallscheuer N."/>
            <person name="Luecker S."/>
            <person name="Lage O.M."/>
            <person name="Pohl T."/>
            <person name="Merkel B.J."/>
            <person name="Hornburger P."/>
            <person name="Mueller R.-W."/>
            <person name="Bruemmer F."/>
            <person name="Labrenz M."/>
            <person name="Spormann A.M."/>
            <person name="Op den Camp H."/>
            <person name="Overmann J."/>
            <person name="Amann R."/>
            <person name="Jetten M.S.M."/>
            <person name="Mascher T."/>
            <person name="Medema M.H."/>
            <person name="Devos D.P."/>
            <person name="Kaster A.-K."/>
            <person name="Ovreas L."/>
            <person name="Rohde M."/>
            <person name="Galperin M.Y."/>
            <person name="Jogler C."/>
        </authorList>
    </citation>
    <scope>NUCLEOTIDE SEQUENCE [LARGE SCALE GENOMIC DNA]</scope>
    <source>
        <strain evidence="2 3">Pr1d</strain>
    </source>
</reference>
<evidence type="ECO:0000313" key="3">
    <source>
        <dbReference type="Proteomes" id="UP000323917"/>
    </source>
</evidence>
<accession>A0A5B9QC43</accession>
<dbReference type="Proteomes" id="UP000323917">
    <property type="component" value="Chromosome"/>
</dbReference>
<keyword evidence="1" id="KW-0812">Transmembrane</keyword>